<dbReference type="PIRSF" id="PIRSF000538">
    <property type="entry name" value="GlpK"/>
    <property type="match status" value="1"/>
</dbReference>
<dbReference type="GO" id="GO:0005524">
    <property type="term" value="F:ATP binding"/>
    <property type="evidence" value="ECO:0007669"/>
    <property type="project" value="UniProtKB-KW"/>
</dbReference>
<dbReference type="Gene3D" id="3.30.420.40">
    <property type="match status" value="2"/>
</dbReference>
<evidence type="ECO:0000256" key="9">
    <source>
        <dbReference type="RuleBase" id="RU364073"/>
    </source>
</evidence>
<dbReference type="InterPro" id="IPR043129">
    <property type="entry name" value="ATPase_NBD"/>
</dbReference>
<sequence>MGRCLGRGPDENTRLHLERVHEHPSRGGCGEDRGSAGGPAASRTTSRLGRTPGRRGAGPVREVVVGVDSSTQSCTAEVRDLVSGELISTGRAPHPPTTPPVSEQDPQAWWDALVTAVRSALRDLDVRVVGVSIGAQCHGLVALDSSRQVIRPAKLWNDTTSAPQAAALLEARTTSWWTNEIGLAPSAALTISKLAWMRDIEPENFARVRHLAVPHDWLTFRLTGLHVTDRSDASGTGYFSAHDNRWRTDILNEMIADRDWSALLPDVLGPNDRAGRITAEAAAILGIDAGAVVSAGGGDQHLAAQGIGLREGDIGYSLGTSGVAFATTPRSIHDPTGSIDGVANVTGGFLPLVCSLNSTKVTDAMARLLGVDHTELARLALAAPLDADRPVLAAYLDGERSPRRPAARGMLAGLTSSMSREQIALSAFEGVALGLVRGERLLTSHGIEVTGRTIAVGGGARSLAYRQVLADLTGRPVNTVEAPEGTARGAAIQAAAVVRGETVDELSRSWSPPITTTTSPTADRNDVWDRYLALSDLQADGRTF</sequence>
<evidence type="ECO:0000313" key="14">
    <source>
        <dbReference type="Proteomes" id="UP000244893"/>
    </source>
</evidence>
<feature type="domain" description="Carbohydrate kinase FGGY C-terminal" evidence="12">
    <location>
        <begin position="316"/>
        <end position="496"/>
    </location>
</feature>
<evidence type="ECO:0000256" key="1">
    <source>
        <dbReference type="ARBA" id="ARBA00009156"/>
    </source>
</evidence>
<dbReference type="PANTHER" id="PTHR43095">
    <property type="entry name" value="SUGAR KINASE"/>
    <property type="match status" value="1"/>
</dbReference>
<dbReference type="InterPro" id="IPR018483">
    <property type="entry name" value="Carb_kinase_FGGY_CS"/>
</dbReference>
<dbReference type="InterPro" id="IPR018485">
    <property type="entry name" value="FGGY_C"/>
</dbReference>
<dbReference type="InterPro" id="IPR018484">
    <property type="entry name" value="FGGY_N"/>
</dbReference>
<accession>A0A2V1HSD2</accession>
<name>A0A2V1HSD2_9MICO</name>
<evidence type="ECO:0000256" key="10">
    <source>
        <dbReference type="SAM" id="MobiDB-lite"/>
    </source>
</evidence>
<comment type="similarity">
    <text evidence="1 8">Belongs to the FGGY kinase family.</text>
</comment>
<evidence type="ECO:0000256" key="3">
    <source>
        <dbReference type="ARBA" id="ARBA00022679"/>
    </source>
</evidence>
<proteinExistence type="inferred from homology"/>
<feature type="domain" description="Carbohydrate kinase FGGY N-terminal" evidence="11">
    <location>
        <begin position="64"/>
        <end position="305"/>
    </location>
</feature>
<keyword evidence="14" id="KW-1185">Reference proteome</keyword>
<dbReference type="PANTHER" id="PTHR43095:SF5">
    <property type="entry name" value="XYLULOSE KINASE"/>
    <property type="match status" value="1"/>
</dbReference>
<dbReference type="InterPro" id="IPR000577">
    <property type="entry name" value="Carb_kinase_FGGY"/>
</dbReference>
<dbReference type="GO" id="GO:0005997">
    <property type="term" value="P:xylulose metabolic process"/>
    <property type="evidence" value="ECO:0007669"/>
    <property type="project" value="InterPro"/>
</dbReference>
<evidence type="ECO:0000256" key="4">
    <source>
        <dbReference type="ARBA" id="ARBA00022741"/>
    </source>
</evidence>
<dbReference type="Pfam" id="PF02782">
    <property type="entry name" value="FGGY_C"/>
    <property type="match status" value="1"/>
</dbReference>
<dbReference type="SUPFAM" id="SSF53067">
    <property type="entry name" value="Actin-like ATPase domain"/>
    <property type="match status" value="2"/>
</dbReference>
<keyword evidence="6 9" id="KW-0067">ATP-binding</keyword>
<protein>
    <recommendedName>
        <fullName evidence="9">Xylulose kinase</fullName>
        <shortName evidence="9">Xylulokinase</shortName>
        <ecNumber evidence="9">2.7.1.17</ecNumber>
    </recommendedName>
</protein>
<dbReference type="AlphaFoldDB" id="A0A2V1HSD2"/>
<dbReference type="OrthoDB" id="9782710at2"/>
<keyword evidence="2 9" id="KW-0859">Xylose metabolism</keyword>
<reference evidence="13 14" key="1">
    <citation type="submission" date="2018-05" db="EMBL/GenBank/DDBJ databases">
        <title>Amnibacterium sp. M8JJ-5, whole genome shotgun sequence.</title>
        <authorList>
            <person name="Tuo L."/>
        </authorList>
    </citation>
    <scope>NUCLEOTIDE SEQUENCE [LARGE SCALE GENOMIC DNA]</scope>
    <source>
        <strain evidence="13 14">M8JJ-5</strain>
    </source>
</reference>
<keyword evidence="5 8" id="KW-0418">Kinase</keyword>
<dbReference type="InterPro" id="IPR006000">
    <property type="entry name" value="Xylulokinase"/>
</dbReference>
<keyword evidence="7 9" id="KW-0119">Carbohydrate metabolism</keyword>
<evidence type="ECO:0000259" key="12">
    <source>
        <dbReference type="Pfam" id="PF02782"/>
    </source>
</evidence>
<comment type="catalytic activity">
    <reaction evidence="9">
        <text>D-xylulose + ATP = D-xylulose 5-phosphate + ADP + H(+)</text>
        <dbReference type="Rhea" id="RHEA:10964"/>
        <dbReference type="ChEBI" id="CHEBI:15378"/>
        <dbReference type="ChEBI" id="CHEBI:17140"/>
        <dbReference type="ChEBI" id="CHEBI:30616"/>
        <dbReference type="ChEBI" id="CHEBI:57737"/>
        <dbReference type="ChEBI" id="CHEBI:456216"/>
        <dbReference type="EC" id="2.7.1.17"/>
    </reaction>
</comment>
<keyword evidence="4 9" id="KW-0547">Nucleotide-binding</keyword>
<feature type="region of interest" description="Disordered" evidence="10">
    <location>
        <begin position="1"/>
        <end position="58"/>
    </location>
</feature>
<evidence type="ECO:0000256" key="5">
    <source>
        <dbReference type="ARBA" id="ARBA00022777"/>
    </source>
</evidence>
<evidence type="ECO:0000256" key="2">
    <source>
        <dbReference type="ARBA" id="ARBA00022629"/>
    </source>
</evidence>
<dbReference type="NCBIfam" id="TIGR01312">
    <property type="entry name" value="XylB"/>
    <property type="match status" value="1"/>
</dbReference>
<keyword evidence="3 8" id="KW-0808">Transferase</keyword>
<dbReference type="InterPro" id="IPR050406">
    <property type="entry name" value="FGGY_Carb_Kinase"/>
</dbReference>
<organism evidence="13 14">
    <name type="scientific">Amnibacterium flavum</name>
    <dbReference type="NCBI Taxonomy" id="2173173"/>
    <lineage>
        <taxon>Bacteria</taxon>
        <taxon>Bacillati</taxon>
        <taxon>Actinomycetota</taxon>
        <taxon>Actinomycetes</taxon>
        <taxon>Micrococcales</taxon>
        <taxon>Microbacteriaceae</taxon>
        <taxon>Amnibacterium</taxon>
    </lineage>
</organism>
<dbReference type="Pfam" id="PF00370">
    <property type="entry name" value="FGGY_N"/>
    <property type="match status" value="1"/>
</dbReference>
<evidence type="ECO:0000256" key="7">
    <source>
        <dbReference type="ARBA" id="ARBA00023277"/>
    </source>
</evidence>
<comment type="caution">
    <text evidence="13">The sequence shown here is derived from an EMBL/GenBank/DDBJ whole genome shotgun (WGS) entry which is preliminary data.</text>
</comment>
<evidence type="ECO:0000256" key="8">
    <source>
        <dbReference type="RuleBase" id="RU003733"/>
    </source>
</evidence>
<dbReference type="EC" id="2.7.1.17" evidence="9"/>
<dbReference type="GO" id="GO:0042732">
    <property type="term" value="P:D-xylose metabolic process"/>
    <property type="evidence" value="ECO:0007669"/>
    <property type="project" value="UniProtKB-KW"/>
</dbReference>
<gene>
    <name evidence="9 13" type="primary">xylB</name>
    <name evidence="13" type="ORF">DDQ50_01630</name>
</gene>
<evidence type="ECO:0000259" key="11">
    <source>
        <dbReference type="Pfam" id="PF00370"/>
    </source>
</evidence>
<feature type="compositionally biased region" description="Basic and acidic residues" evidence="10">
    <location>
        <begin position="8"/>
        <end position="34"/>
    </location>
</feature>
<dbReference type="Proteomes" id="UP000244893">
    <property type="component" value="Unassembled WGS sequence"/>
</dbReference>
<dbReference type="EMBL" id="QEOP01000001">
    <property type="protein sequence ID" value="PVZ95251.1"/>
    <property type="molecule type" value="Genomic_DNA"/>
</dbReference>
<evidence type="ECO:0000313" key="13">
    <source>
        <dbReference type="EMBL" id="PVZ95251.1"/>
    </source>
</evidence>
<evidence type="ECO:0000256" key="6">
    <source>
        <dbReference type="ARBA" id="ARBA00022840"/>
    </source>
</evidence>
<dbReference type="PROSITE" id="PS00445">
    <property type="entry name" value="FGGY_KINASES_2"/>
    <property type="match status" value="1"/>
</dbReference>
<dbReference type="CDD" id="cd07809">
    <property type="entry name" value="ASKHA_NBD_FGGY_BaXK-like"/>
    <property type="match status" value="1"/>
</dbReference>
<dbReference type="GO" id="GO:0004856">
    <property type="term" value="F:D-xylulokinase activity"/>
    <property type="evidence" value="ECO:0007669"/>
    <property type="project" value="UniProtKB-EC"/>
</dbReference>